<proteinExistence type="predicted"/>
<dbReference type="EMBL" id="RHLQ01000006">
    <property type="protein sequence ID" value="RND00624.1"/>
    <property type="molecule type" value="Genomic_DNA"/>
</dbReference>
<name>A0A3M8HDT6_9BACI</name>
<organism evidence="3 4">
    <name type="scientific">Lysinibacillus halotolerans</name>
    <dbReference type="NCBI Taxonomy" id="1368476"/>
    <lineage>
        <taxon>Bacteria</taxon>
        <taxon>Bacillati</taxon>
        <taxon>Bacillota</taxon>
        <taxon>Bacilli</taxon>
        <taxon>Bacillales</taxon>
        <taxon>Bacillaceae</taxon>
        <taxon>Lysinibacillus</taxon>
    </lineage>
</organism>
<keyword evidence="4" id="KW-1185">Reference proteome</keyword>
<dbReference type="InterPro" id="IPR029058">
    <property type="entry name" value="AB_hydrolase_fold"/>
</dbReference>
<dbReference type="Gene3D" id="3.40.50.1820">
    <property type="entry name" value="alpha/beta hydrolase"/>
    <property type="match status" value="1"/>
</dbReference>
<feature type="domain" description="Peptidase S9 prolyl oligopeptidase catalytic" evidence="2">
    <location>
        <begin position="95"/>
        <end position="239"/>
    </location>
</feature>
<dbReference type="InterPro" id="IPR001375">
    <property type="entry name" value="Peptidase_S9_cat"/>
</dbReference>
<evidence type="ECO:0000313" key="4">
    <source>
        <dbReference type="Proteomes" id="UP000279909"/>
    </source>
</evidence>
<reference evidence="3 4" key="1">
    <citation type="journal article" date="2014" name="Int. J. Syst. Evol. Microbiol.">
        <title>Lysinibacillus halotolerans sp. nov., isolated from saline-alkaline soil.</title>
        <authorList>
            <person name="Kong D."/>
            <person name="Wang Y."/>
            <person name="Zhao B."/>
            <person name="Li Y."/>
            <person name="Song J."/>
            <person name="Zhai Y."/>
            <person name="Zhang C."/>
            <person name="Wang H."/>
            <person name="Chen X."/>
            <person name="Zhao B."/>
            <person name="Ruan Z."/>
        </authorList>
    </citation>
    <scope>NUCLEOTIDE SEQUENCE [LARGE SCALE GENOMIC DNA]</scope>
    <source>
        <strain evidence="3 4">MCCC 1A12703</strain>
    </source>
</reference>
<keyword evidence="1" id="KW-0378">Hydrolase</keyword>
<gene>
    <name evidence="3" type="ORF">EC501_04050</name>
</gene>
<dbReference type="PANTHER" id="PTHR22946:SF9">
    <property type="entry name" value="POLYKETIDE TRANSFERASE AF380"/>
    <property type="match status" value="1"/>
</dbReference>
<dbReference type="RefSeq" id="WP_122971017.1">
    <property type="nucleotide sequence ID" value="NZ_RHLQ01000006.1"/>
</dbReference>
<dbReference type="Pfam" id="PF00326">
    <property type="entry name" value="Peptidase_S9"/>
    <property type="match status" value="1"/>
</dbReference>
<comment type="caution">
    <text evidence="3">The sequence shown here is derived from an EMBL/GenBank/DDBJ whole genome shotgun (WGS) entry which is preliminary data.</text>
</comment>
<sequence length="254" mass="29125">MLVQEDMWNGIPLLHVYNNSMTPQSPVVIFLHGFGSAKEHNLHYAYQFVKKGIRVILPDAHLHGDRSENLSEMKMNVHFWEIVLKSIKEVDILYNELQKRELLTSGKVGIAGTSMGGIVTCGCLNTYDWVYAAGICMGAPGYVELSNYQLDQFESLGVKLPMDDHQKEQLQALLAENDITKDPTRFNQRPVIFWHGHKDETVPFKNTYHFYTQLRSYYEQTPERLKFVESPNYGHKVPRSGVLAVTEFLSHHLA</sequence>
<dbReference type="PANTHER" id="PTHR22946">
    <property type="entry name" value="DIENELACTONE HYDROLASE DOMAIN-CONTAINING PROTEIN-RELATED"/>
    <property type="match status" value="1"/>
</dbReference>
<dbReference type="SUPFAM" id="SSF53474">
    <property type="entry name" value="alpha/beta-Hydrolases"/>
    <property type="match status" value="1"/>
</dbReference>
<evidence type="ECO:0000256" key="1">
    <source>
        <dbReference type="ARBA" id="ARBA00022801"/>
    </source>
</evidence>
<accession>A0A3M8HDT6</accession>
<dbReference type="Proteomes" id="UP000279909">
    <property type="component" value="Unassembled WGS sequence"/>
</dbReference>
<dbReference type="InterPro" id="IPR050261">
    <property type="entry name" value="FrsA_esterase"/>
</dbReference>
<dbReference type="GO" id="GO:0008236">
    <property type="term" value="F:serine-type peptidase activity"/>
    <property type="evidence" value="ECO:0007669"/>
    <property type="project" value="InterPro"/>
</dbReference>
<evidence type="ECO:0000313" key="3">
    <source>
        <dbReference type="EMBL" id="RND00624.1"/>
    </source>
</evidence>
<dbReference type="AlphaFoldDB" id="A0A3M8HDT6"/>
<dbReference type="GO" id="GO:0006508">
    <property type="term" value="P:proteolysis"/>
    <property type="evidence" value="ECO:0007669"/>
    <property type="project" value="InterPro"/>
</dbReference>
<protein>
    <submittedName>
        <fullName evidence="3">Esterase</fullName>
    </submittedName>
</protein>
<evidence type="ECO:0000259" key="2">
    <source>
        <dbReference type="Pfam" id="PF00326"/>
    </source>
</evidence>
<dbReference type="GO" id="GO:0052689">
    <property type="term" value="F:carboxylic ester hydrolase activity"/>
    <property type="evidence" value="ECO:0007669"/>
    <property type="project" value="UniProtKB-ARBA"/>
</dbReference>
<dbReference type="OrthoDB" id="31158at2"/>